<name>X1BKU9_9ZZZZ</name>
<reference evidence="1" key="1">
    <citation type="journal article" date="2014" name="Front. Microbiol.">
        <title>High frequency of phylogenetically diverse reductive dehalogenase-homologous genes in deep subseafloor sedimentary metagenomes.</title>
        <authorList>
            <person name="Kawai M."/>
            <person name="Futagami T."/>
            <person name="Toyoda A."/>
            <person name="Takaki Y."/>
            <person name="Nishi S."/>
            <person name="Hori S."/>
            <person name="Arai W."/>
            <person name="Tsubouchi T."/>
            <person name="Morono Y."/>
            <person name="Uchiyama I."/>
            <person name="Ito T."/>
            <person name="Fujiyama A."/>
            <person name="Inagaki F."/>
            <person name="Takami H."/>
        </authorList>
    </citation>
    <scope>NUCLEOTIDE SEQUENCE</scope>
    <source>
        <strain evidence="1">Expedition CK06-06</strain>
    </source>
</reference>
<dbReference type="AlphaFoldDB" id="X1BKU9"/>
<organism evidence="1">
    <name type="scientific">marine sediment metagenome</name>
    <dbReference type="NCBI Taxonomy" id="412755"/>
    <lineage>
        <taxon>unclassified sequences</taxon>
        <taxon>metagenomes</taxon>
        <taxon>ecological metagenomes</taxon>
    </lineage>
</organism>
<comment type="caution">
    <text evidence="1">The sequence shown here is derived from an EMBL/GenBank/DDBJ whole genome shotgun (WGS) entry which is preliminary data.</text>
</comment>
<gene>
    <name evidence="1" type="ORF">S01H4_36965</name>
</gene>
<dbReference type="EMBL" id="BART01019810">
    <property type="protein sequence ID" value="GAG96504.1"/>
    <property type="molecule type" value="Genomic_DNA"/>
</dbReference>
<protein>
    <submittedName>
        <fullName evidence="1">Uncharacterized protein</fullName>
    </submittedName>
</protein>
<proteinExistence type="predicted"/>
<accession>X1BKU9</accession>
<sequence length="137" mass="15421">CHINIINTVFMNYQDVTLEDVCLLQATAIRYAGYCQSVVGPVENNAGTPSYYKNGVLITSPTRFKMYDEIVSTGDNLLVSVDNIDMTAWQNKLNFGGYTNAAGVGNYRARFMMHFDSDQSANRTAIEDILNEYYNIF</sequence>
<evidence type="ECO:0000313" key="1">
    <source>
        <dbReference type="EMBL" id="GAG96504.1"/>
    </source>
</evidence>
<feature type="non-terminal residue" evidence="1">
    <location>
        <position position="1"/>
    </location>
</feature>